<evidence type="ECO:0000256" key="1">
    <source>
        <dbReference type="SAM" id="MobiDB-lite"/>
    </source>
</evidence>
<proteinExistence type="predicted"/>
<feature type="compositionally biased region" description="Polar residues" evidence="1">
    <location>
        <begin position="18"/>
        <end position="27"/>
    </location>
</feature>
<reference evidence="2 3" key="1">
    <citation type="submission" date="2014-04" db="EMBL/GenBank/DDBJ databases">
        <authorList>
            <consortium name="DOE Joint Genome Institute"/>
            <person name="Kuo A."/>
            <person name="Kohler A."/>
            <person name="Jargeat P."/>
            <person name="Nagy L.G."/>
            <person name="Floudas D."/>
            <person name="Copeland A."/>
            <person name="Barry K.W."/>
            <person name="Cichocki N."/>
            <person name="Veneault-Fourrey C."/>
            <person name="LaButti K."/>
            <person name="Lindquist E.A."/>
            <person name="Lipzen A."/>
            <person name="Lundell T."/>
            <person name="Morin E."/>
            <person name="Murat C."/>
            <person name="Sun H."/>
            <person name="Tunlid A."/>
            <person name="Henrissat B."/>
            <person name="Grigoriev I.V."/>
            <person name="Hibbett D.S."/>
            <person name="Martin F."/>
            <person name="Nordberg H.P."/>
            <person name="Cantor M.N."/>
            <person name="Hua S.X."/>
        </authorList>
    </citation>
    <scope>NUCLEOTIDE SEQUENCE [LARGE SCALE GENOMIC DNA]</scope>
    <source>
        <strain evidence="2 3">Ve08.2h10</strain>
    </source>
</reference>
<dbReference type="InParanoid" id="A0A0D0DZ89"/>
<evidence type="ECO:0000313" key="2">
    <source>
        <dbReference type="EMBL" id="KIK92259.1"/>
    </source>
</evidence>
<keyword evidence="3" id="KW-1185">Reference proteome</keyword>
<dbReference type="EMBL" id="KN825297">
    <property type="protein sequence ID" value="KIK92259.1"/>
    <property type="molecule type" value="Genomic_DNA"/>
</dbReference>
<feature type="region of interest" description="Disordered" evidence="1">
    <location>
        <begin position="1"/>
        <end position="36"/>
    </location>
</feature>
<sequence length="55" mass="5849">MATPNAPSKDLPVEEPVGSQSPVNGAQQGKVEEVSVEITGTRLRSHVPFPLRPRG</sequence>
<protein>
    <submittedName>
        <fullName evidence="2">Uncharacterized protein</fullName>
    </submittedName>
</protein>
<dbReference type="AlphaFoldDB" id="A0A0D0DZ89"/>
<gene>
    <name evidence="2" type="ORF">PAXRUDRAFT_830124</name>
</gene>
<accession>A0A0D0DZ89</accession>
<organism evidence="2 3">
    <name type="scientific">Paxillus rubicundulus Ve08.2h10</name>
    <dbReference type="NCBI Taxonomy" id="930991"/>
    <lineage>
        <taxon>Eukaryota</taxon>
        <taxon>Fungi</taxon>
        <taxon>Dikarya</taxon>
        <taxon>Basidiomycota</taxon>
        <taxon>Agaricomycotina</taxon>
        <taxon>Agaricomycetes</taxon>
        <taxon>Agaricomycetidae</taxon>
        <taxon>Boletales</taxon>
        <taxon>Paxilineae</taxon>
        <taxon>Paxillaceae</taxon>
        <taxon>Paxillus</taxon>
    </lineage>
</organism>
<dbReference type="HOGENOM" id="CLU_3033063_0_0_1"/>
<dbReference type="Proteomes" id="UP000054538">
    <property type="component" value="Unassembled WGS sequence"/>
</dbReference>
<name>A0A0D0DZ89_9AGAM</name>
<evidence type="ECO:0000313" key="3">
    <source>
        <dbReference type="Proteomes" id="UP000054538"/>
    </source>
</evidence>
<reference evidence="3" key="2">
    <citation type="submission" date="2015-01" db="EMBL/GenBank/DDBJ databases">
        <title>Evolutionary Origins and Diversification of the Mycorrhizal Mutualists.</title>
        <authorList>
            <consortium name="DOE Joint Genome Institute"/>
            <consortium name="Mycorrhizal Genomics Consortium"/>
            <person name="Kohler A."/>
            <person name="Kuo A."/>
            <person name="Nagy L.G."/>
            <person name="Floudas D."/>
            <person name="Copeland A."/>
            <person name="Barry K.W."/>
            <person name="Cichocki N."/>
            <person name="Veneault-Fourrey C."/>
            <person name="LaButti K."/>
            <person name="Lindquist E.A."/>
            <person name="Lipzen A."/>
            <person name="Lundell T."/>
            <person name="Morin E."/>
            <person name="Murat C."/>
            <person name="Riley R."/>
            <person name="Ohm R."/>
            <person name="Sun H."/>
            <person name="Tunlid A."/>
            <person name="Henrissat B."/>
            <person name="Grigoriev I.V."/>
            <person name="Hibbett D.S."/>
            <person name="Martin F."/>
        </authorList>
    </citation>
    <scope>NUCLEOTIDE SEQUENCE [LARGE SCALE GENOMIC DNA]</scope>
    <source>
        <strain evidence="3">Ve08.2h10</strain>
    </source>
</reference>